<dbReference type="Proteomes" id="UP000287033">
    <property type="component" value="Unassembled WGS sequence"/>
</dbReference>
<sequence>EMTQFKVPFLEPESEEIHEEHVDIEGEELKDNREDSEDFKGDDRKSSDSKANSLVDMLPSSFVKDAIEQLEEIMEVSS</sequence>
<reference evidence="2 3" key="1">
    <citation type="journal article" date="2018" name="Nat. Ecol. Evol.">
        <title>Shark genomes provide insights into elasmobranch evolution and the origin of vertebrates.</title>
        <authorList>
            <person name="Hara Y"/>
            <person name="Yamaguchi K"/>
            <person name="Onimaru K"/>
            <person name="Kadota M"/>
            <person name="Koyanagi M"/>
            <person name="Keeley SD"/>
            <person name="Tatsumi K"/>
            <person name="Tanaka K"/>
            <person name="Motone F"/>
            <person name="Kageyama Y"/>
            <person name="Nozu R"/>
            <person name="Adachi N"/>
            <person name="Nishimura O"/>
            <person name="Nakagawa R"/>
            <person name="Tanegashima C"/>
            <person name="Kiyatake I"/>
            <person name="Matsumoto R"/>
            <person name="Murakumo K"/>
            <person name="Nishida K"/>
            <person name="Terakita A"/>
            <person name="Kuratani S"/>
            <person name="Sato K"/>
            <person name="Hyodo S Kuraku.S."/>
        </authorList>
    </citation>
    <scope>NUCLEOTIDE SEQUENCE [LARGE SCALE GENOMIC DNA]</scope>
</reference>
<organism evidence="2 3">
    <name type="scientific">Chiloscyllium punctatum</name>
    <name type="common">Brownbanded bambooshark</name>
    <name type="synonym">Hemiscyllium punctatum</name>
    <dbReference type="NCBI Taxonomy" id="137246"/>
    <lineage>
        <taxon>Eukaryota</taxon>
        <taxon>Metazoa</taxon>
        <taxon>Chordata</taxon>
        <taxon>Craniata</taxon>
        <taxon>Vertebrata</taxon>
        <taxon>Chondrichthyes</taxon>
        <taxon>Elasmobranchii</taxon>
        <taxon>Galeomorphii</taxon>
        <taxon>Galeoidea</taxon>
        <taxon>Orectolobiformes</taxon>
        <taxon>Hemiscylliidae</taxon>
        <taxon>Chiloscyllium</taxon>
    </lineage>
</organism>
<gene>
    <name evidence="2" type="ORF">chiPu_0026405</name>
</gene>
<feature type="compositionally biased region" description="Basic and acidic residues" evidence="1">
    <location>
        <begin position="18"/>
        <end position="48"/>
    </location>
</feature>
<proteinExistence type="predicted"/>
<name>A0A401TIA5_CHIPU</name>
<keyword evidence="3" id="KW-1185">Reference proteome</keyword>
<dbReference type="AlphaFoldDB" id="A0A401TIA5"/>
<evidence type="ECO:0000256" key="1">
    <source>
        <dbReference type="SAM" id="MobiDB-lite"/>
    </source>
</evidence>
<comment type="caution">
    <text evidence="2">The sequence shown here is derived from an EMBL/GenBank/DDBJ whole genome shotgun (WGS) entry which is preliminary data.</text>
</comment>
<evidence type="ECO:0000313" key="2">
    <source>
        <dbReference type="EMBL" id="GCC42336.1"/>
    </source>
</evidence>
<accession>A0A401TIA5</accession>
<feature type="non-terminal residue" evidence="2">
    <location>
        <position position="1"/>
    </location>
</feature>
<evidence type="ECO:0000313" key="3">
    <source>
        <dbReference type="Proteomes" id="UP000287033"/>
    </source>
</evidence>
<protein>
    <submittedName>
        <fullName evidence="2">Uncharacterized protein</fullName>
    </submittedName>
</protein>
<feature type="region of interest" description="Disordered" evidence="1">
    <location>
        <begin position="1"/>
        <end position="53"/>
    </location>
</feature>
<dbReference type="EMBL" id="BEZZ01078590">
    <property type="protein sequence ID" value="GCC42336.1"/>
    <property type="molecule type" value="Genomic_DNA"/>
</dbReference>
<dbReference type="OrthoDB" id="306254at2759"/>